<evidence type="ECO:0000256" key="11">
    <source>
        <dbReference type="ARBA" id="ARBA00093666"/>
    </source>
</evidence>
<feature type="domain" description="Peptidase M15A C-terminal" evidence="14">
    <location>
        <begin position="307"/>
        <end position="398"/>
    </location>
</feature>
<proteinExistence type="inferred from homology"/>
<evidence type="ECO:0000256" key="1">
    <source>
        <dbReference type="ARBA" id="ARBA00001947"/>
    </source>
</evidence>
<evidence type="ECO:0000256" key="13">
    <source>
        <dbReference type="SAM" id="SignalP"/>
    </source>
</evidence>
<evidence type="ECO:0000256" key="8">
    <source>
        <dbReference type="ARBA" id="ARBA00023049"/>
    </source>
</evidence>
<dbReference type="PROSITE" id="PS51257">
    <property type="entry name" value="PROKAR_LIPOPROTEIN"/>
    <property type="match status" value="1"/>
</dbReference>
<keyword evidence="8" id="KW-0482">Metalloprotease</keyword>
<dbReference type="GO" id="GO:0071555">
    <property type="term" value="P:cell wall organization"/>
    <property type="evidence" value="ECO:0007669"/>
    <property type="project" value="UniProtKB-KW"/>
</dbReference>
<dbReference type="InterPro" id="IPR010275">
    <property type="entry name" value="MepK"/>
</dbReference>
<evidence type="ECO:0000313" key="15">
    <source>
        <dbReference type="EMBL" id="AZN72296.1"/>
    </source>
</evidence>
<dbReference type="RefSeq" id="WP_126010613.1">
    <property type="nucleotide sequence ID" value="NZ_CP032509.1"/>
</dbReference>
<evidence type="ECO:0000256" key="10">
    <source>
        <dbReference type="ARBA" id="ARBA00093448"/>
    </source>
</evidence>
<comment type="similarity">
    <text evidence="10">Belongs to the peptidase M15 family.</text>
</comment>
<accession>A0A3Q8XRR3</accession>
<feature type="region of interest" description="Disordered" evidence="12">
    <location>
        <begin position="147"/>
        <end position="203"/>
    </location>
</feature>
<dbReference type="KEGG" id="abaw:D5400_14320"/>
<keyword evidence="5 13" id="KW-0732">Signal</keyword>
<evidence type="ECO:0000259" key="14">
    <source>
        <dbReference type="Pfam" id="PF08291"/>
    </source>
</evidence>
<evidence type="ECO:0000256" key="7">
    <source>
        <dbReference type="ARBA" id="ARBA00022833"/>
    </source>
</evidence>
<dbReference type="InterPro" id="IPR009045">
    <property type="entry name" value="Zn_M74/Hedgehog-like"/>
</dbReference>
<comment type="cofactor">
    <cofactor evidence="1">
        <name>Zn(2+)</name>
        <dbReference type="ChEBI" id="CHEBI:29105"/>
    </cofactor>
</comment>
<dbReference type="OrthoDB" id="5418604at2"/>
<reference evidence="15 16" key="1">
    <citation type="submission" date="2018-09" db="EMBL/GenBank/DDBJ databases">
        <title>Marinorhizobium profundi gen. nov., sp. nov., isolated from a deep-sea sediment sample from the New Britain Trench and proposal of Marinorhizobiaceae fam. nov. in the order Rhizobiales of the class Alphaproteobacteria.</title>
        <authorList>
            <person name="Cao J."/>
        </authorList>
    </citation>
    <scope>NUCLEOTIDE SEQUENCE [LARGE SCALE GENOMIC DNA]</scope>
    <source>
        <strain evidence="15 16">WS11</strain>
    </source>
</reference>
<dbReference type="Gene3D" id="3.30.1380.10">
    <property type="match status" value="1"/>
</dbReference>
<evidence type="ECO:0000256" key="6">
    <source>
        <dbReference type="ARBA" id="ARBA00022801"/>
    </source>
</evidence>
<protein>
    <recommendedName>
        <fullName evidence="11">Murein endopeptidase K</fullName>
    </recommendedName>
</protein>
<keyword evidence="4" id="KW-0479">Metal-binding</keyword>
<evidence type="ECO:0000256" key="12">
    <source>
        <dbReference type="SAM" id="MobiDB-lite"/>
    </source>
</evidence>
<evidence type="ECO:0000256" key="2">
    <source>
        <dbReference type="ARBA" id="ARBA00004776"/>
    </source>
</evidence>
<name>A0A3Q8XRR3_9HYPH</name>
<feature type="chain" id="PRO_5018704537" description="Murein endopeptidase K" evidence="13">
    <location>
        <begin position="31"/>
        <end position="413"/>
    </location>
</feature>
<keyword evidence="7" id="KW-0862">Zinc</keyword>
<dbReference type="Proteomes" id="UP000268192">
    <property type="component" value="Chromosome"/>
</dbReference>
<keyword evidence="3" id="KW-0645">Protease</keyword>
<feature type="signal peptide" evidence="13">
    <location>
        <begin position="1"/>
        <end position="30"/>
    </location>
</feature>
<keyword evidence="6" id="KW-0378">Hydrolase</keyword>
<dbReference type="PANTHER" id="PTHR37425">
    <property type="match status" value="1"/>
</dbReference>
<dbReference type="GO" id="GO:0008237">
    <property type="term" value="F:metallopeptidase activity"/>
    <property type="evidence" value="ECO:0007669"/>
    <property type="project" value="UniProtKB-KW"/>
</dbReference>
<dbReference type="InterPro" id="IPR013230">
    <property type="entry name" value="Peptidase_M15A_C"/>
</dbReference>
<evidence type="ECO:0000256" key="9">
    <source>
        <dbReference type="ARBA" id="ARBA00023316"/>
    </source>
</evidence>
<sequence length="413" mass="43196">MQVERRSRTAHILKRLAGATALLGLLSACAVSDDGQLGFNGDPSITTSAISRPSSSVGASGANAPVSNAAATVAGDGASVDTATVDAEAEAAVETAATQTVPVPEAETVASEAVAPQPQAETEQAVAAAAPGEVADPTARAAIAGEPQQVASAEQASTSAPVNALSEETDRGPSPFARLFSRNGGDDAEPRPVIQQSNDRAPQPIIDLSAAEDETVEPEDEFAEEAPPAQITTASIESSPPRARLSVANTDGPVLPGVREVGSLYQLQHRDGFDYNSYSDDNGTVRLASAAGIAGLAGGRLRTQHERVDVACLKPQLVQTLKRIEAHFGRPVLVTSGFRDRAYNRKVGGAMESRHMYCEAADIQVPGVSKWDIAEFARSLPGRGGVGTYCHTDSVHVDIGSKRDWNWRCRRRS</sequence>
<comment type="pathway">
    <text evidence="2">Cell wall biogenesis; cell wall polysaccharide biosynthesis.</text>
</comment>
<organism evidence="15 16">
    <name type="scientific">Georhizobium profundi</name>
    <dbReference type="NCBI Taxonomy" id="2341112"/>
    <lineage>
        <taxon>Bacteria</taxon>
        <taxon>Pseudomonadati</taxon>
        <taxon>Pseudomonadota</taxon>
        <taxon>Alphaproteobacteria</taxon>
        <taxon>Hyphomicrobiales</taxon>
        <taxon>Rhizobiaceae</taxon>
        <taxon>Georhizobium</taxon>
    </lineage>
</organism>
<dbReference type="AlphaFoldDB" id="A0A3Q8XRR3"/>
<dbReference type="PANTHER" id="PTHR37425:SF1">
    <property type="entry name" value="OUTER MEMBRANE PROTEIN"/>
    <property type="match status" value="1"/>
</dbReference>
<feature type="compositionally biased region" description="Polar residues" evidence="12">
    <location>
        <begin position="149"/>
        <end position="161"/>
    </location>
</feature>
<gene>
    <name evidence="15" type="ORF">D5400_14320</name>
</gene>
<dbReference type="GO" id="GO:0046872">
    <property type="term" value="F:metal ion binding"/>
    <property type="evidence" value="ECO:0007669"/>
    <property type="project" value="UniProtKB-KW"/>
</dbReference>
<evidence type="ECO:0000313" key="16">
    <source>
        <dbReference type="Proteomes" id="UP000268192"/>
    </source>
</evidence>
<dbReference type="GO" id="GO:0006508">
    <property type="term" value="P:proteolysis"/>
    <property type="evidence" value="ECO:0007669"/>
    <property type="project" value="UniProtKB-KW"/>
</dbReference>
<dbReference type="SUPFAM" id="SSF55166">
    <property type="entry name" value="Hedgehog/DD-peptidase"/>
    <property type="match status" value="1"/>
</dbReference>
<evidence type="ECO:0000256" key="4">
    <source>
        <dbReference type="ARBA" id="ARBA00022723"/>
    </source>
</evidence>
<keyword evidence="9" id="KW-0961">Cell wall biogenesis/degradation</keyword>
<evidence type="ECO:0000256" key="3">
    <source>
        <dbReference type="ARBA" id="ARBA00022670"/>
    </source>
</evidence>
<evidence type="ECO:0000256" key="5">
    <source>
        <dbReference type="ARBA" id="ARBA00022729"/>
    </source>
</evidence>
<dbReference type="Pfam" id="PF08291">
    <property type="entry name" value="Peptidase_M15_3"/>
    <property type="match status" value="1"/>
</dbReference>
<keyword evidence="16" id="KW-1185">Reference proteome</keyword>
<dbReference type="EMBL" id="CP032509">
    <property type="protein sequence ID" value="AZN72296.1"/>
    <property type="molecule type" value="Genomic_DNA"/>
</dbReference>